<dbReference type="GeneID" id="64600540"/>
<dbReference type="OrthoDB" id="2684173at2759"/>
<feature type="compositionally biased region" description="Polar residues" evidence="1">
    <location>
        <begin position="366"/>
        <end position="379"/>
    </location>
</feature>
<name>A0A9P7APX1_9AGAM</name>
<feature type="region of interest" description="Disordered" evidence="1">
    <location>
        <begin position="271"/>
        <end position="300"/>
    </location>
</feature>
<protein>
    <submittedName>
        <fullName evidence="2">Uncharacterized protein</fullName>
    </submittedName>
</protein>
<gene>
    <name evidence="2" type="ORF">HD556DRAFT_1444384</name>
</gene>
<dbReference type="Proteomes" id="UP000719766">
    <property type="component" value="Unassembled WGS sequence"/>
</dbReference>
<dbReference type="EMBL" id="JABBWE010000035">
    <property type="protein sequence ID" value="KAG1792705.1"/>
    <property type="molecule type" value="Genomic_DNA"/>
</dbReference>
<feature type="region of interest" description="Disordered" evidence="1">
    <location>
        <begin position="349"/>
        <end position="381"/>
    </location>
</feature>
<dbReference type="AlphaFoldDB" id="A0A9P7APX1"/>
<evidence type="ECO:0000313" key="3">
    <source>
        <dbReference type="Proteomes" id="UP000719766"/>
    </source>
</evidence>
<dbReference type="RefSeq" id="XP_041159284.1">
    <property type="nucleotide sequence ID" value="XM_041306776.1"/>
</dbReference>
<organism evidence="2 3">
    <name type="scientific">Suillus plorans</name>
    <dbReference type="NCBI Taxonomy" id="116603"/>
    <lineage>
        <taxon>Eukaryota</taxon>
        <taxon>Fungi</taxon>
        <taxon>Dikarya</taxon>
        <taxon>Basidiomycota</taxon>
        <taxon>Agaricomycotina</taxon>
        <taxon>Agaricomycetes</taxon>
        <taxon>Agaricomycetidae</taxon>
        <taxon>Boletales</taxon>
        <taxon>Suillineae</taxon>
        <taxon>Suillaceae</taxon>
        <taxon>Suillus</taxon>
    </lineage>
</organism>
<feature type="region of interest" description="Disordered" evidence="1">
    <location>
        <begin position="314"/>
        <end position="334"/>
    </location>
</feature>
<comment type="caution">
    <text evidence="2">The sequence shown here is derived from an EMBL/GenBank/DDBJ whole genome shotgun (WGS) entry which is preliminary data.</text>
</comment>
<proteinExistence type="predicted"/>
<sequence>MLKPPVLELKDDLRQRIIAAIWKGGKGPEHEVFSNVSEQNYHYILNAIESDDNLIHKPSYIPPLQKLSVNLLTPVHESILAPLCTTMGNIAASLPLPQALHTAIHMHMNTMVEQGEDNEDNEDKCNLSIPDMLIQQSAGSKIQLFVDKNPHIEGATHFHIAEAERHTLVSDEWAIEQELDKKKVGHIKEVSGSASGSGISFCSHTWLQPLTITIMTWLHPPNGWLKITNHCSQYYTTMALFPQQDNAKLRCVQHLFKCTLERVHDSTVWHLEGEHPPSTSGDCHIPHSGPTSDDVPTPHPDLRTSCPCLQTQSSIRPDPCTPASDIRTPDLISTSPDLRIRPICHVQTQTLNQRPSPYGNHLSPDFRTSGSDPRLSSGSDPRLSSVPYPFVCSFLS</sequence>
<keyword evidence="3" id="KW-1185">Reference proteome</keyword>
<evidence type="ECO:0000256" key="1">
    <source>
        <dbReference type="SAM" id="MobiDB-lite"/>
    </source>
</evidence>
<reference evidence="2" key="1">
    <citation type="journal article" date="2020" name="New Phytol.">
        <title>Comparative genomics reveals dynamic genome evolution in host specialist ectomycorrhizal fungi.</title>
        <authorList>
            <person name="Lofgren L.A."/>
            <person name="Nguyen N.H."/>
            <person name="Vilgalys R."/>
            <person name="Ruytinx J."/>
            <person name="Liao H.L."/>
            <person name="Branco S."/>
            <person name="Kuo A."/>
            <person name="LaButti K."/>
            <person name="Lipzen A."/>
            <person name="Andreopoulos W."/>
            <person name="Pangilinan J."/>
            <person name="Riley R."/>
            <person name="Hundley H."/>
            <person name="Na H."/>
            <person name="Barry K."/>
            <person name="Grigoriev I.V."/>
            <person name="Stajich J.E."/>
            <person name="Kennedy P.G."/>
        </authorList>
    </citation>
    <scope>NUCLEOTIDE SEQUENCE</scope>
    <source>
        <strain evidence="2">S12</strain>
    </source>
</reference>
<evidence type="ECO:0000313" key="2">
    <source>
        <dbReference type="EMBL" id="KAG1792705.1"/>
    </source>
</evidence>
<accession>A0A9P7APX1</accession>